<evidence type="ECO:0000313" key="2">
    <source>
        <dbReference type="EMBL" id="GFS28124.1"/>
    </source>
</evidence>
<gene>
    <name evidence="2" type="ORF">Acr_00g0000180</name>
    <name evidence="3" type="ORF">Acr_00g0000490</name>
    <name evidence="4" type="ORF">Acr_00g0004570</name>
</gene>
<reference evidence="5" key="1">
    <citation type="submission" date="2019-07" db="EMBL/GenBank/DDBJ databases">
        <title>De Novo Assembly of kiwifruit Actinidia rufa.</title>
        <authorList>
            <person name="Sugita-Konishi S."/>
            <person name="Sato K."/>
            <person name="Mori E."/>
            <person name="Abe Y."/>
            <person name="Kisaki G."/>
            <person name="Hamano K."/>
            <person name="Suezawa K."/>
            <person name="Otani M."/>
            <person name="Fukuda T."/>
            <person name="Manabe T."/>
            <person name="Gomi K."/>
            <person name="Tabuchi M."/>
            <person name="Akimitsu K."/>
            <person name="Kataoka I."/>
        </authorList>
    </citation>
    <scope>NUCLEOTIDE SEQUENCE [LARGE SCALE GENOMIC DNA]</scope>
    <source>
        <strain evidence="5">cv. Fuchu</strain>
        <strain evidence="4">Fuchu</strain>
    </source>
</reference>
<dbReference type="EMBL" id="BJWL01000060">
    <property type="protein sequence ID" value="GFS28903.1"/>
    <property type="molecule type" value="Genomic_DNA"/>
</dbReference>
<evidence type="ECO:0000313" key="4">
    <source>
        <dbReference type="EMBL" id="GFS28903.1"/>
    </source>
</evidence>
<proteinExistence type="predicted"/>
<dbReference type="EMBL" id="BJWL01000035">
    <property type="protein sequence ID" value="GFS28124.1"/>
    <property type="molecule type" value="Genomic_DNA"/>
</dbReference>
<feature type="region of interest" description="Disordered" evidence="1">
    <location>
        <begin position="84"/>
        <end position="117"/>
    </location>
</feature>
<dbReference type="EMBL" id="BJWL01000037">
    <property type="protein sequence ID" value="GFS28203.1"/>
    <property type="molecule type" value="Genomic_DNA"/>
</dbReference>
<dbReference type="Proteomes" id="UP000585474">
    <property type="component" value="Unassembled WGS sequence"/>
</dbReference>
<protein>
    <submittedName>
        <fullName evidence="3">Uncharacterized protein</fullName>
    </submittedName>
</protein>
<sequence>MRWSYLRESHSLVGEQMAGSLTLVSPRGIPHPPPLLVMKEGSLWTRFLVVDSKTTRKVPLALPLHCLESLLFIEMCFLFDSITKRGKKRTKKGKAVGENRDRKTKCPPLIPKMSLSD</sequence>
<evidence type="ECO:0000313" key="5">
    <source>
        <dbReference type="Proteomes" id="UP000585474"/>
    </source>
</evidence>
<keyword evidence="5" id="KW-1185">Reference proteome</keyword>
<feature type="compositionally biased region" description="Basic residues" evidence="1">
    <location>
        <begin position="84"/>
        <end position="94"/>
    </location>
</feature>
<reference evidence="3" key="2">
    <citation type="submission" date="2020-08" db="EMBL/GenBank/DDBJ databases">
        <title>De Novo Assembly of kiwifruit Actinidia rufa.</title>
        <authorList>
            <person name="Sugita-Konishi S."/>
            <person name="Sato K."/>
            <person name="Mori E."/>
            <person name="Abe Y."/>
            <person name="Kisaki G."/>
            <person name="Hamano K."/>
            <person name="Suezawa K."/>
            <person name="Otani M."/>
            <person name="Fukuda T."/>
            <person name="Manabe T."/>
            <person name="Gomi K."/>
            <person name="Tabuchi M."/>
            <person name="Akimitsu K."/>
            <person name="Kataoka I."/>
        </authorList>
    </citation>
    <scope>NUCLEOTIDE SEQUENCE</scope>
    <source>
        <strain evidence="3">Fuchu</strain>
    </source>
</reference>
<name>A0A7J0D6A8_9ERIC</name>
<dbReference type="AlphaFoldDB" id="A0A7J0D6A8"/>
<evidence type="ECO:0000313" key="3">
    <source>
        <dbReference type="EMBL" id="GFS28203.1"/>
    </source>
</evidence>
<evidence type="ECO:0000256" key="1">
    <source>
        <dbReference type="SAM" id="MobiDB-lite"/>
    </source>
</evidence>
<organism evidence="3 5">
    <name type="scientific">Actinidia rufa</name>
    <dbReference type="NCBI Taxonomy" id="165716"/>
    <lineage>
        <taxon>Eukaryota</taxon>
        <taxon>Viridiplantae</taxon>
        <taxon>Streptophyta</taxon>
        <taxon>Embryophyta</taxon>
        <taxon>Tracheophyta</taxon>
        <taxon>Spermatophyta</taxon>
        <taxon>Magnoliopsida</taxon>
        <taxon>eudicotyledons</taxon>
        <taxon>Gunneridae</taxon>
        <taxon>Pentapetalae</taxon>
        <taxon>asterids</taxon>
        <taxon>Ericales</taxon>
        <taxon>Actinidiaceae</taxon>
        <taxon>Actinidia</taxon>
    </lineage>
</organism>
<comment type="caution">
    <text evidence="3">The sequence shown here is derived from an EMBL/GenBank/DDBJ whole genome shotgun (WGS) entry which is preliminary data.</text>
</comment>
<accession>A0A7J0D6A8</accession>